<dbReference type="InterPro" id="IPR001128">
    <property type="entry name" value="Cyt_P450"/>
</dbReference>
<dbReference type="AlphaFoldDB" id="A0AAP0DDK8"/>
<evidence type="ECO:0000256" key="6">
    <source>
        <dbReference type="SAM" id="SignalP"/>
    </source>
</evidence>
<dbReference type="PANTHER" id="PTHR47947:SF20">
    <property type="entry name" value="CYTOCHROME P450 FAMILY PROTEIN"/>
    <property type="match status" value="1"/>
</dbReference>
<keyword evidence="4" id="KW-0408">Iron</keyword>
<evidence type="ECO:0008006" key="9">
    <source>
        <dbReference type="Google" id="ProtNLM"/>
    </source>
</evidence>
<dbReference type="EMBL" id="JBCNJP010000009">
    <property type="protein sequence ID" value="KAK9073166.1"/>
    <property type="molecule type" value="Genomic_DNA"/>
</dbReference>
<organism evidence="7 8">
    <name type="scientific">Deinandra increscens subsp. villosa</name>
    <dbReference type="NCBI Taxonomy" id="3103831"/>
    <lineage>
        <taxon>Eukaryota</taxon>
        <taxon>Viridiplantae</taxon>
        <taxon>Streptophyta</taxon>
        <taxon>Embryophyta</taxon>
        <taxon>Tracheophyta</taxon>
        <taxon>Spermatophyta</taxon>
        <taxon>Magnoliopsida</taxon>
        <taxon>eudicotyledons</taxon>
        <taxon>Gunneridae</taxon>
        <taxon>Pentapetalae</taxon>
        <taxon>asterids</taxon>
        <taxon>campanulids</taxon>
        <taxon>Asterales</taxon>
        <taxon>Asteraceae</taxon>
        <taxon>Asteroideae</taxon>
        <taxon>Heliantheae alliance</taxon>
        <taxon>Madieae</taxon>
        <taxon>Madiinae</taxon>
        <taxon>Deinandra</taxon>
    </lineage>
</organism>
<dbReference type="GO" id="GO:0016705">
    <property type="term" value="F:oxidoreductase activity, acting on paired donors, with incorporation or reduction of molecular oxygen"/>
    <property type="evidence" value="ECO:0007669"/>
    <property type="project" value="InterPro"/>
</dbReference>
<evidence type="ECO:0000256" key="2">
    <source>
        <dbReference type="ARBA" id="ARBA00022723"/>
    </source>
</evidence>
<gene>
    <name evidence="7" type="ORF">SSX86_007490</name>
</gene>
<name>A0AAP0DDK8_9ASTR</name>
<evidence type="ECO:0000256" key="4">
    <source>
        <dbReference type="ARBA" id="ARBA00023004"/>
    </source>
</evidence>
<evidence type="ECO:0000313" key="8">
    <source>
        <dbReference type="Proteomes" id="UP001408789"/>
    </source>
</evidence>
<keyword evidence="5" id="KW-0503">Monooxygenase</keyword>
<dbReference type="SUPFAM" id="SSF48264">
    <property type="entry name" value="Cytochrome P450"/>
    <property type="match status" value="1"/>
</dbReference>
<sequence length="244" mass="28140">MEINMFFLVLLILIPTFVLIIQNKRPKSNLPPTPPSLPIIGHLHLLKEPLHKTLHNMSHNFGPVMLLRFGVRKVVVLTSPSAVEECFTKTNDVVVANRPQLMQAKHLNYNYTTMGAAPYGTLWHALRRVAATELLSATRLDTTTNLREHEVKLMCRQIYNDSSHKVNFKSWFRDLTNNITTMAIIGKRYYGDEINMGDLKEAVEFREMMEEFFIVMHTETLGDFIPVIRWIGFDGVEKKMIDLI</sequence>
<dbReference type="Proteomes" id="UP001408789">
    <property type="component" value="Unassembled WGS sequence"/>
</dbReference>
<keyword evidence="8" id="KW-1185">Reference proteome</keyword>
<keyword evidence="6" id="KW-0732">Signal</keyword>
<keyword evidence="3" id="KW-0560">Oxidoreductase</keyword>
<proteinExistence type="predicted"/>
<keyword evidence="1" id="KW-0349">Heme</keyword>
<comment type="caution">
    <text evidence="7">The sequence shown here is derived from an EMBL/GenBank/DDBJ whole genome shotgun (WGS) entry which is preliminary data.</text>
</comment>
<dbReference type="Gene3D" id="1.10.630.10">
    <property type="entry name" value="Cytochrome P450"/>
    <property type="match status" value="1"/>
</dbReference>
<accession>A0AAP0DDK8</accession>
<dbReference type="InterPro" id="IPR036396">
    <property type="entry name" value="Cyt_P450_sf"/>
</dbReference>
<feature type="signal peptide" evidence="6">
    <location>
        <begin position="1"/>
        <end position="20"/>
    </location>
</feature>
<evidence type="ECO:0000256" key="3">
    <source>
        <dbReference type="ARBA" id="ARBA00023002"/>
    </source>
</evidence>
<dbReference type="Pfam" id="PF00067">
    <property type="entry name" value="p450"/>
    <property type="match status" value="1"/>
</dbReference>
<evidence type="ECO:0000256" key="1">
    <source>
        <dbReference type="ARBA" id="ARBA00022617"/>
    </source>
</evidence>
<keyword evidence="2" id="KW-0479">Metal-binding</keyword>
<dbReference type="GO" id="GO:0005506">
    <property type="term" value="F:iron ion binding"/>
    <property type="evidence" value="ECO:0007669"/>
    <property type="project" value="InterPro"/>
</dbReference>
<reference evidence="7 8" key="1">
    <citation type="submission" date="2024-04" db="EMBL/GenBank/DDBJ databases">
        <title>The reference genome of an endangered Asteraceae, Deinandra increscens subsp. villosa, native to the Central Coast of California.</title>
        <authorList>
            <person name="Guilliams M."/>
            <person name="Hasenstab-Lehman K."/>
            <person name="Meyer R."/>
            <person name="Mcevoy S."/>
        </authorList>
    </citation>
    <scope>NUCLEOTIDE SEQUENCE [LARGE SCALE GENOMIC DNA]</scope>
    <source>
        <tissue evidence="7">Leaf</tissue>
    </source>
</reference>
<dbReference type="GO" id="GO:0004497">
    <property type="term" value="F:monooxygenase activity"/>
    <property type="evidence" value="ECO:0007669"/>
    <property type="project" value="UniProtKB-KW"/>
</dbReference>
<dbReference type="PANTHER" id="PTHR47947">
    <property type="entry name" value="CYTOCHROME P450 82C3-RELATED"/>
    <property type="match status" value="1"/>
</dbReference>
<protein>
    <recommendedName>
        <fullName evidence="9">Cytochrome P450</fullName>
    </recommendedName>
</protein>
<evidence type="ECO:0000313" key="7">
    <source>
        <dbReference type="EMBL" id="KAK9073166.1"/>
    </source>
</evidence>
<feature type="chain" id="PRO_5042850116" description="Cytochrome P450" evidence="6">
    <location>
        <begin position="21"/>
        <end position="244"/>
    </location>
</feature>
<evidence type="ECO:0000256" key="5">
    <source>
        <dbReference type="ARBA" id="ARBA00023033"/>
    </source>
</evidence>
<dbReference type="GO" id="GO:0020037">
    <property type="term" value="F:heme binding"/>
    <property type="evidence" value="ECO:0007669"/>
    <property type="project" value="InterPro"/>
</dbReference>
<dbReference type="InterPro" id="IPR050651">
    <property type="entry name" value="Plant_Cytochrome_P450_Monoox"/>
</dbReference>